<organism evidence="6">
    <name type="scientific">Clastoptera arizonana</name>
    <name type="common">Arizona spittle bug</name>
    <dbReference type="NCBI Taxonomy" id="38151"/>
    <lineage>
        <taxon>Eukaryota</taxon>
        <taxon>Metazoa</taxon>
        <taxon>Ecdysozoa</taxon>
        <taxon>Arthropoda</taxon>
        <taxon>Hexapoda</taxon>
        <taxon>Insecta</taxon>
        <taxon>Pterygota</taxon>
        <taxon>Neoptera</taxon>
        <taxon>Paraneoptera</taxon>
        <taxon>Hemiptera</taxon>
        <taxon>Auchenorrhyncha</taxon>
        <taxon>Cercopoidea</taxon>
        <taxon>Clastopteridae</taxon>
        <taxon>Clastoptera</taxon>
    </lineage>
</organism>
<evidence type="ECO:0000256" key="3">
    <source>
        <dbReference type="ARBA" id="ARBA00022553"/>
    </source>
</evidence>
<dbReference type="PANTHER" id="PTHR15129">
    <property type="entry name" value="SRC-ASSOCIATED ADAPTOR PROTEIN"/>
    <property type="match status" value="1"/>
</dbReference>
<feature type="domain" description="PH" evidence="5">
    <location>
        <begin position="181"/>
        <end position="281"/>
    </location>
</feature>
<dbReference type="AlphaFoldDB" id="A0A1B6CSY6"/>
<dbReference type="Pfam" id="PF00169">
    <property type="entry name" value="PH"/>
    <property type="match status" value="1"/>
</dbReference>
<dbReference type="PROSITE" id="PS50003">
    <property type="entry name" value="PH_DOMAIN"/>
    <property type="match status" value="1"/>
</dbReference>
<evidence type="ECO:0000256" key="2">
    <source>
        <dbReference type="ARBA" id="ARBA00022490"/>
    </source>
</evidence>
<keyword evidence="3" id="KW-0597">Phosphoprotein</keyword>
<name>A0A1B6CSY6_9HEMI</name>
<feature type="compositionally biased region" description="Low complexity" evidence="4">
    <location>
        <begin position="148"/>
        <end position="162"/>
    </location>
</feature>
<dbReference type="SMART" id="SM00233">
    <property type="entry name" value="PH"/>
    <property type="match status" value="1"/>
</dbReference>
<reference evidence="6" key="1">
    <citation type="submission" date="2015-12" db="EMBL/GenBank/DDBJ databases">
        <title>De novo transcriptome assembly of four potential Pierce s Disease insect vectors from Arizona vineyards.</title>
        <authorList>
            <person name="Tassone E.E."/>
        </authorList>
    </citation>
    <scope>NUCLEOTIDE SEQUENCE</scope>
</reference>
<dbReference type="PANTHER" id="PTHR15129:SF0">
    <property type="entry name" value="SH3 DOMAIN-CONTAINING PROTEIN"/>
    <property type="match status" value="1"/>
</dbReference>
<accession>A0A1B6CSY6</accession>
<protein>
    <recommendedName>
        <fullName evidence="5">PH domain-containing protein</fullName>
    </recommendedName>
</protein>
<evidence type="ECO:0000259" key="5">
    <source>
        <dbReference type="PROSITE" id="PS50003"/>
    </source>
</evidence>
<sequence>MDNLNLLAEVRIFLKETLISESLSEKAETCRKELLKKLDYKETSPQPYLDMNLNSKGGQSKLNNQFHSLNECYEILTDKCREDNEGIKSNINNNNSESSSENEYYNVPCLIKPSKSDISLDKKKNSCLTSIEDNRKKSLQSTKKDSTDLTSDSSSLTYSSSSKSDEAGEVLTMSASALRYSAVKYGPLSRKDKFLLFDILKQYWAALLNHTLYVYNSEKDNKPIMEFDITGYQARPISLKDSSKKDFSFEIIAPGMKTHQFIAESSLEMEQWVLAICQAGKISMAEIKPEAELCQPKETARQLPSLPLPQLLLYDQPTSSIRPVNPPQEVYEAMQENSESLYYYIKHPKENTSKEIEDVMYTNGNVSLDSSKEISDTNMYYNLNPYPEYEYEECVYDVITEKPIKDSMHLLNTPKTEYLNQDINQCSIKDKNLPGLIIQEEIYELVN</sequence>
<dbReference type="GO" id="GO:0005886">
    <property type="term" value="C:plasma membrane"/>
    <property type="evidence" value="ECO:0007669"/>
    <property type="project" value="TreeGrafter"/>
</dbReference>
<dbReference type="SUPFAM" id="SSF50729">
    <property type="entry name" value="PH domain-like"/>
    <property type="match status" value="1"/>
</dbReference>
<evidence type="ECO:0000256" key="4">
    <source>
        <dbReference type="SAM" id="MobiDB-lite"/>
    </source>
</evidence>
<dbReference type="InterPro" id="IPR037781">
    <property type="entry name" value="SKAP_fam"/>
</dbReference>
<dbReference type="Gene3D" id="2.30.29.30">
    <property type="entry name" value="Pleckstrin-homology domain (PH domain)/Phosphotyrosine-binding domain (PTB)"/>
    <property type="match status" value="1"/>
</dbReference>
<keyword evidence="2" id="KW-0963">Cytoplasm</keyword>
<dbReference type="GO" id="GO:0005737">
    <property type="term" value="C:cytoplasm"/>
    <property type="evidence" value="ECO:0007669"/>
    <property type="project" value="UniProtKB-SubCell"/>
</dbReference>
<feature type="region of interest" description="Disordered" evidence="4">
    <location>
        <begin position="138"/>
        <end position="162"/>
    </location>
</feature>
<dbReference type="InterPro" id="IPR001849">
    <property type="entry name" value="PH_domain"/>
</dbReference>
<dbReference type="EMBL" id="GEDC01020718">
    <property type="protein sequence ID" value="JAS16580.1"/>
    <property type="molecule type" value="Transcribed_RNA"/>
</dbReference>
<gene>
    <name evidence="6" type="ORF">g.10928</name>
</gene>
<proteinExistence type="predicted"/>
<feature type="compositionally biased region" description="Basic and acidic residues" evidence="4">
    <location>
        <begin position="138"/>
        <end position="147"/>
    </location>
</feature>
<evidence type="ECO:0000313" key="6">
    <source>
        <dbReference type="EMBL" id="JAS16580.1"/>
    </source>
</evidence>
<dbReference type="InterPro" id="IPR011993">
    <property type="entry name" value="PH-like_dom_sf"/>
</dbReference>
<comment type="subcellular location">
    <subcellularLocation>
        <location evidence="1">Cytoplasm</location>
    </subcellularLocation>
</comment>
<evidence type="ECO:0000256" key="1">
    <source>
        <dbReference type="ARBA" id="ARBA00004496"/>
    </source>
</evidence>